<dbReference type="Proteomes" id="UP000717696">
    <property type="component" value="Unassembled WGS sequence"/>
</dbReference>
<feature type="chain" id="PRO_5040303002" evidence="2">
    <location>
        <begin position="19"/>
        <end position="193"/>
    </location>
</feature>
<gene>
    <name evidence="3" type="ORF">B0J13DRAFT_643916</name>
</gene>
<protein>
    <submittedName>
        <fullName evidence="3">Uncharacterized protein</fullName>
    </submittedName>
</protein>
<evidence type="ECO:0000313" key="4">
    <source>
        <dbReference type="Proteomes" id="UP000717696"/>
    </source>
</evidence>
<keyword evidence="2" id="KW-0732">Signal</keyword>
<dbReference type="AlphaFoldDB" id="A0A9P9FDJ5"/>
<reference evidence="3" key="1">
    <citation type="journal article" date="2021" name="Nat. Commun.">
        <title>Genetic determinants of endophytism in the Arabidopsis root mycobiome.</title>
        <authorList>
            <person name="Mesny F."/>
            <person name="Miyauchi S."/>
            <person name="Thiergart T."/>
            <person name="Pickel B."/>
            <person name="Atanasova L."/>
            <person name="Karlsson M."/>
            <person name="Huettel B."/>
            <person name="Barry K.W."/>
            <person name="Haridas S."/>
            <person name="Chen C."/>
            <person name="Bauer D."/>
            <person name="Andreopoulos W."/>
            <person name="Pangilinan J."/>
            <person name="LaButti K."/>
            <person name="Riley R."/>
            <person name="Lipzen A."/>
            <person name="Clum A."/>
            <person name="Drula E."/>
            <person name="Henrissat B."/>
            <person name="Kohler A."/>
            <person name="Grigoriev I.V."/>
            <person name="Martin F.M."/>
            <person name="Hacquard S."/>
        </authorList>
    </citation>
    <scope>NUCLEOTIDE SEQUENCE</scope>
    <source>
        <strain evidence="3">MPI-CAGE-AT-0021</strain>
    </source>
</reference>
<feature type="compositionally biased region" description="Polar residues" evidence="1">
    <location>
        <begin position="91"/>
        <end position="103"/>
    </location>
</feature>
<accession>A0A9P9FDJ5</accession>
<evidence type="ECO:0000313" key="3">
    <source>
        <dbReference type="EMBL" id="KAH7160352.1"/>
    </source>
</evidence>
<keyword evidence="4" id="KW-1185">Reference proteome</keyword>
<evidence type="ECO:0000256" key="2">
    <source>
        <dbReference type="SAM" id="SignalP"/>
    </source>
</evidence>
<proteinExistence type="predicted"/>
<comment type="caution">
    <text evidence="3">The sequence shown here is derived from an EMBL/GenBank/DDBJ whole genome shotgun (WGS) entry which is preliminary data.</text>
</comment>
<organism evidence="3 4">
    <name type="scientific">Dactylonectria estremocensis</name>
    <dbReference type="NCBI Taxonomy" id="1079267"/>
    <lineage>
        <taxon>Eukaryota</taxon>
        <taxon>Fungi</taxon>
        <taxon>Dikarya</taxon>
        <taxon>Ascomycota</taxon>
        <taxon>Pezizomycotina</taxon>
        <taxon>Sordariomycetes</taxon>
        <taxon>Hypocreomycetidae</taxon>
        <taxon>Hypocreales</taxon>
        <taxon>Nectriaceae</taxon>
        <taxon>Dactylonectria</taxon>
    </lineage>
</organism>
<dbReference type="EMBL" id="JAGMUU010000002">
    <property type="protein sequence ID" value="KAH7160352.1"/>
    <property type="molecule type" value="Genomic_DNA"/>
</dbReference>
<feature type="region of interest" description="Disordered" evidence="1">
    <location>
        <begin position="85"/>
        <end position="108"/>
    </location>
</feature>
<sequence>MKTSTILAVAVAVTTAMARAIPQMPEMYPAKGYYVPDLPQEAPTPESTESWLSREIADDSLNDYNATKSYSIREKRSSWIVDRLLDETNKPTEPQPANKTLTGRSMAADVDDADQDAEPLTPLKQKIKQLSGSVTARDNETEQDTKPRVIGGEFNAWKPWTRRLGWSVAPDVEETDEEMSRAAKIKHDGWIME</sequence>
<dbReference type="OrthoDB" id="10674526at2759"/>
<name>A0A9P9FDJ5_9HYPO</name>
<feature type="signal peptide" evidence="2">
    <location>
        <begin position="1"/>
        <end position="18"/>
    </location>
</feature>
<evidence type="ECO:0000256" key="1">
    <source>
        <dbReference type="SAM" id="MobiDB-lite"/>
    </source>
</evidence>